<comment type="caution">
    <text evidence="2">The sequence shown here is derived from an EMBL/GenBank/DDBJ whole genome shotgun (WGS) entry which is preliminary data.</text>
</comment>
<evidence type="ECO:0000313" key="2">
    <source>
        <dbReference type="EMBL" id="RDW61400.1"/>
    </source>
</evidence>
<dbReference type="GO" id="GO:0008168">
    <property type="term" value="F:methyltransferase activity"/>
    <property type="evidence" value="ECO:0007669"/>
    <property type="project" value="TreeGrafter"/>
</dbReference>
<reference evidence="2 3" key="1">
    <citation type="journal article" date="2018" name="IMA Fungus">
        <title>IMA Genome-F 9: Draft genome sequence of Annulohypoxylon stygium, Aspergillus mulundensis, Berkeleyomyces basicola (syn. Thielaviopsis basicola), Ceratocystis smalleyi, two Cercospora beticola strains, Coleophoma cylindrospora, Fusarium fracticaudum, Phialophora cf. hyalina, and Morchella septimelata.</title>
        <authorList>
            <person name="Wingfield B.D."/>
            <person name="Bills G.F."/>
            <person name="Dong Y."/>
            <person name="Huang W."/>
            <person name="Nel W.J."/>
            <person name="Swalarsk-Parry B.S."/>
            <person name="Vaghefi N."/>
            <person name="Wilken P.M."/>
            <person name="An Z."/>
            <person name="de Beer Z.W."/>
            <person name="De Vos L."/>
            <person name="Chen L."/>
            <person name="Duong T.A."/>
            <person name="Gao Y."/>
            <person name="Hammerbacher A."/>
            <person name="Kikkert J.R."/>
            <person name="Li Y."/>
            <person name="Li H."/>
            <person name="Li K."/>
            <person name="Li Q."/>
            <person name="Liu X."/>
            <person name="Ma X."/>
            <person name="Naidoo K."/>
            <person name="Pethybridge S.J."/>
            <person name="Sun J."/>
            <person name="Steenkamp E.T."/>
            <person name="van der Nest M.A."/>
            <person name="van Wyk S."/>
            <person name="Wingfield M.J."/>
            <person name="Xiong C."/>
            <person name="Yue Q."/>
            <person name="Zhang X."/>
        </authorList>
    </citation>
    <scope>NUCLEOTIDE SEQUENCE [LARGE SCALE GENOMIC DNA]</scope>
    <source>
        <strain evidence="2 3">BP5796</strain>
    </source>
</reference>
<feature type="compositionally biased region" description="Basic and acidic residues" evidence="1">
    <location>
        <begin position="11"/>
        <end position="21"/>
    </location>
</feature>
<sequence>MHLEAQNQDTSARDEKPESEILNKQIPGTSADIDRHDTQSKNSSSPSRTPVDRASPEEADNTLDTDNDSAIGDLGSYATSTYTVGSGLEDNIKENGRTYHVYKDGTNSASEKDIQHKMWLITLENKLHLAPISSTPHNVLDLATGTGIWAIDFADAFPTANVTGTDLSLIQPSYVPPNCRFEIDDVEDEWLFSNKFDYIHGRALATCFNDGASVVRKAYDALEPGGWFELQDFELQKSDDDSMKGTNFEAMEGHISEAMKKLGRTTWGGNVPNYARWFREAGFEGVTETQFRWPSNPHWPTSRKEKLLGAWWQVQIEAGLLESLSTRIYLNVLGWTKEELTVFLAMVRNEENDPNIRAYVPVHIVYGQKPLEQ</sequence>
<keyword evidence="3" id="KW-1185">Reference proteome</keyword>
<dbReference type="AlphaFoldDB" id="A0A3D8QIA3"/>
<proteinExistence type="predicted"/>
<dbReference type="PANTHER" id="PTHR43591:SF102">
    <property type="entry name" value="S-ADENOSYL-L-METHIONINE-DEPENDENT METHYLTRANSFERASE"/>
    <property type="match status" value="1"/>
</dbReference>
<organism evidence="2 3">
    <name type="scientific">Coleophoma crateriformis</name>
    <dbReference type="NCBI Taxonomy" id="565419"/>
    <lineage>
        <taxon>Eukaryota</taxon>
        <taxon>Fungi</taxon>
        <taxon>Dikarya</taxon>
        <taxon>Ascomycota</taxon>
        <taxon>Pezizomycotina</taxon>
        <taxon>Leotiomycetes</taxon>
        <taxon>Helotiales</taxon>
        <taxon>Dermateaceae</taxon>
        <taxon>Coleophoma</taxon>
    </lineage>
</organism>
<dbReference type="CDD" id="cd02440">
    <property type="entry name" value="AdoMet_MTases"/>
    <property type="match status" value="1"/>
</dbReference>
<dbReference type="EMBL" id="PDLN01000018">
    <property type="protein sequence ID" value="RDW61400.1"/>
    <property type="molecule type" value="Genomic_DNA"/>
</dbReference>
<feature type="compositionally biased region" description="Polar residues" evidence="1">
    <location>
        <begin position="1"/>
        <end position="10"/>
    </location>
</feature>
<feature type="compositionally biased region" description="Acidic residues" evidence="1">
    <location>
        <begin position="57"/>
        <end position="67"/>
    </location>
</feature>
<dbReference type="Proteomes" id="UP000256328">
    <property type="component" value="Unassembled WGS sequence"/>
</dbReference>
<evidence type="ECO:0000256" key="1">
    <source>
        <dbReference type="SAM" id="MobiDB-lite"/>
    </source>
</evidence>
<feature type="region of interest" description="Disordered" evidence="1">
    <location>
        <begin position="1"/>
        <end position="72"/>
    </location>
</feature>
<accession>A0A3D8QIA3</accession>
<evidence type="ECO:0000313" key="3">
    <source>
        <dbReference type="Proteomes" id="UP000256328"/>
    </source>
</evidence>
<dbReference type="Gene3D" id="3.40.50.150">
    <property type="entry name" value="Vaccinia Virus protein VP39"/>
    <property type="match status" value="1"/>
</dbReference>
<dbReference type="Pfam" id="PF13489">
    <property type="entry name" value="Methyltransf_23"/>
    <property type="match status" value="1"/>
</dbReference>
<dbReference type="OrthoDB" id="2013972at2759"/>
<name>A0A3D8QIA3_9HELO</name>
<dbReference type="SUPFAM" id="SSF53335">
    <property type="entry name" value="S-adenosyl-L-methionine-dependent methyltransferases"/>
    <property type="match status" value="1"/>
</dbReference>
<gene>
    <name evidence="2" type="ORF">BP5796_11292</name>
</gene>
<protein>
    <submittedName>
        <fullName evidence="2">Uncharacterized protein</fullName>
    </submittedName>
</protein>
<dbReference type="PANTHER" id="PTHR43591">
    <property type="entry name" value="METHYLTRANSFERASE"/>
    <property type="match status" value="1"/>
</dbReference>
<dbReference type="InterPro" id="IPR029063">
    <property type="entry name" value="SAM-dependent_MTases_sf"/>
</dbReference>